<reference evidence="2" key="1">
    <citation type="submission" date="2016-07" db="EMBL/GenBank/DDBJ databases">
        <authorList>
            <person name="Florea S."/>
            <person name="Webb J.S."/>
            <person name="Jaromczyk J."/>
            <person name="Schardl C.L."/>
        </authorList>
    </citation>
    <scope>NUCLEOTIDE SEQUENCE [LARGE SCALE GENOMIC DNA]</scope>
</reference>
<keyword evidence="2" id="KW-1185">Reference proteome</keyword>
<dbReference type="GeneID" id="29067953"/>
<organism evidence="1 2">
    <name type="scientific">Gordonia phage Jumbo</name>
    <dbReference type="NCBI Taxonomy" id="1887650"/>
    <lineage>
        <taxon>Viruses</taxon>
        <taxon>Duplodnaviria</taxon>
        <taxon>Heunggongvirae</taxon>
        <taxon>Uroviricota</taxon>
        <taxon>Caudoviricetes</taxon>
        <taxon>Gorjumvirus</taxon>
        <taxon>Gorjumvirus jumbo</taxon>
    </lineage>
</organism>
<protein>
    <submittedName>
        <fullName evidence="1">Uncharacterized protein</fullName>
    </submittedName>
</protein>
<gene>
    <name evidence="1" type="primary">63</name>
    <name evidence="1" type="ORF">SEA_JUMBO_63</name>
</gene>
<accession>A0A1B3B0Q6</accession>
<dbReference type="KEGG" id="vg:29067953"/>
<dbReference type="RefSeq" id="YP_009291028.1">
    <property type="nucleotide sequence ID" value="NC_031109.1"/>
</dbReference>
<dbReference type="EMBL" id="KX557281">
    <property type="protein sequence ID" value="AOE44571.1"/>
    <property type="molecule type" value="Genomic_DNA"/>
</dbReference>
<name>A0A1B3B0Q6_9CAUD</name>
<dbReference type="OrthoDB" id="16396at10239"/>
<sequence length="273" mass="30811">MGLNFNSNFKPTTTKPAGKQINGYDRIYIDHDTSSFRSSAGPRCEFLDDTVSESAVVDGEELPKKIQCVMLGLVRTRQMWPKRDDNPTKADAGKIASKGKQCISLDGEWGNPQANFPWHDYANQKGVPAKKTDRLDCSTCPFTKWSTDGKHSAQCQPHWYVPLMPIDSPTAKPVVLDLTQSGITVYKEFIRNEIRLSNYPFRFVVNLSVEPVQKGKITFTRPRFNKVGENPEGYYPIYTYWMRRIKKEFHDPANLPALGGKPTGKFSALTPKG</sequence>
<proteinExistence type="predicted"/>
<dbReference type="Proteomes" id="UP000203357">
    <property type="component" value="Segment"/>
</dbReference>
<evidence type="ECO:0000313" key="1">
    <source>
        <dbReference type="EMBL" id="AOE44571.1"/>
    </source>
</evidence>
<evidence type="ECO:0000313" key="2">
    <source>
        <dbReference type="Proteomes" id="UP000203357"/>
    </source>
</evidence>